<protein>
    <submittedName>
        <fullName evidence="3">Uncharacterized protein</fullName>
    </submittedName>
</protein>
<evidence type="ECO:0000313" key="3">
    <source>
        <dbReference type="EMBL" id="KAA8830113.1"/>
    </source>
</evidence>
<keyword evidence="2" id="KW-0472">Membrane</keyword>
<dbReference type="Proteomes" id="UP000412028">
    <property type="component" value="Unassembled WGS sequence"/>
</dbReference>
<name>A0A5M9ZS24_9BIFI</name>
<dbReference type="OrthoDB" id="3240144at2"/>
<feature type="transmembrane region" description="Helical" evidence="2">
    <location>
        <begin position="39"/>
        <end position="61"/>
    </location>
</feature>
<dbReference type="AlphaFoldDB" id="A0A5M9ZS24"/>
<accession>A0A5M9ZS24</accession>
<dbReference type="RefSeq" id="WP_150381458.1">
    <property type="nucleotide sequence ID" value="NZ_RZUI01000007.1"/>
</dbReference>
<sequence>MSSSDKQPDTNPYIDMHKQIPDENTDDFTPTFSRKTRTIVYLICMAMGIVAYTLTVVTSAFDAPAWLTVTCATFTAVPGYIAAAFGVHYNGIAR</sequence>
<evidence type="ECO:0000256" key="1">
    <source>
        <dbReference type="SAM" id="MobiDB-lite"/>
    </source>
</evidence>
<reference evidence="3 4" key="1">
    <citation type="journal article" date="2019" name="Syst. Appl. Microbiol.">
        <title>Characterization of Bifidobacterium species in feaces of the Egyptian fruit bat: Description of B. vespertilionis sp. nov. and B. rousetti sp. nov.</title>
        <authorList>
            <person name="Modesto M."/>
            <person name="Satti M."/>
            <person name="Watanabe K."/>
            <person name="Puglisi E."/>
            <person name="Morelli L."/>
            <person name="Huang C.-H."/>
            <person name="Liou J.-S."/>
            <person name="Miyashita M."/>
            <person name="Tamura T."/>
            <person name="Saito S."/>
            <person name="Mori K."/>
            <person name="Huang L."/>
            <person name="Sciavilla P."/>
            <person name="Sandri C."/>
            <person name="Spiezio C."/>
            <person name="Vitali F."/>
            <person name="Cavalieri D."/>
            <person name="Perpetuini G."/>
            <person name="Tofalo R."/>
            <person name="Bonetti A."/>
            <person name="Arita M."/>
            <person name="Mattarelli P."/>
        </authorList>
    </citation>
    <scope>NUCLEOTIDE SEQUENCE [LARGE SCALE GENOMIC DNA]</scope>
    <source>
        <strain evidence="3 4">RST7</strain>
    </source>
</reference>
<comment type="caution">
    <text evidence="3">The sequence shown here is derived from an EMBL/GenBank/DDBJ whole genome shotgun (WGS) entry which is preliminary data.</text>
</comment>
<evidence type="ECO:0000256" key="2">
    <source>
        <dbReference type="SAM" id="Phobius"/>
    </source>
</evidence>
<feature type="transmembrane region" description="Helical" evidence="2">
    <location>
        <begin position="67"/>
        <end position="89"/>
    </location>
</feature>
<feature type="region of interest" description="Disordered" evidence="1">
    <location>
        <begin position="1"/>
        <end position="29"/>
    </location>
</feature>
<dbReference type="EMBL" id="RZUI01000007">
    <property type="protein sequence ID" value="KAA8830113.1"/>
    <property type="molecule type" value="Genomic_DNA"/>
</dbReference>
<gene>
    <name evidence="3" type="ORF">EMO89_06925</name>
</gene>
<keyword evidence="2" id="KW-0812">Transmembrane</keyword>
<keyword evidence="2" id="KW-1133">Transmembrane helix</keyword>
<proteinExistence type="predicted"/>
<evidence type="ECO:0000313" key="4">
    <source>
        <dbReference type="Proteomes" id="UP000412028"/>
    </source>
</evidence>
<organism evidence="3 4">
    <name type="scientific">Bifidobacterium tissieri</name>
    <dbReference type="NCBI Taxonomy" id="1630162"/>
    <lineage>
        <taxon>Bacteria</taxon>
        <taxon>Bacillati</taxon>
        <taxon>Actinomycetota</taxon>
        <taxon>Actinomycetes</taxon>
        <taxon>Bifidobacteriales</taxon>
        <taxon>Bifidobacteriaceae</taxon>
        <taxon>Bifidobacterium</taxon>
    </lineage>
</organism>